<organism evidence="3 4">
    <name type="scientific">Ichthyophthirius multifiliis</name>
    <name type="common">White spot disease agent</name>
    <name type="synonym">Ich</name>
    <dbReference type="NCBI Taxonomy" id="5932"/>
    <lineage>
        <taxon>Eukaryota</taxon>
        <taxon>Sar</taxon>
        <taxon>Alveolata</taxon>
        <taxon>Ciliophora</taxon>
        <taxon>Intramacronucleata</taxon>
        <taxon>Oligohymenophorea</taxon>
        <taxon>Hymenostomatida</taxon>
        <taxon>Ophryoglenina</taxon>
        <taxon>Ichthyophthirius</taxon>
    </lineage>
</organism>
<evidence type="ECO:0000256" key="1">
    <source>
        <dbReference type="ARBA" id="ARBA00007355"/>
    </source>
</evidence>
<keyword evidence="2" id="KW-0472">Membrane</keyword>
<gene>
    <name evidence="3" type="ORF">IMG5_187550</name>
</gene>
<dbReference type="OMA" id="FIKYHRN"/>
<dbReference type="eggNOG" id="ENOG502SGXQ">
    <property type="taxonomic scope" value="Eukaryota"/>
</dbReference>
<keyword evidence="2" id="KW-0679">Respiratory chain</keyword>
<dbReference type="AlphaFoldDB" id="G0R3U3"/>
<evidence type="ECO:0000313" key="3">
    <source>
        <dbReference type="EMBL" id="EGR27850.1"/>
    </source>
</evidence>
<name>G0R3U3_ICHMU</name>
<keyword evidence="2" id="KW-0249">Electron transport</keyword>
<comment type="similarity">
    <text evidence="1 2">Belongs to the complex I NDUFA12 subunit family.</text>
</comment>
<proteinExistence type="inferred from homology"/>
<keyword evidence="2" id="KW-0999">Mitochondrion inner membrane</keyword>
<dbReference type="PANTHER" id="PTHR12910">
    <property type="entry name" value="NADH-UBIQUINONE OXIDOREDUCTASE SUBUNIT B17.2"/>
    <property type="match status" value="1"/>
</dbReference>
<keyword evidence="2" id="KW-0496">Mitochondrion</keyword>
<dbReference type="GO" id="GO:0005743">
    <property type="term" value="C:mitochondrial inner membrane"/>
    <property type="evidence" value="ECO:0007669"/>
    <property type="project" value="UniProtKB-SubCell"/>
</dbReference>
<keyword evidence="2" id="KW-0813">Transport</keyword>
<comment type="function">
    <text evidence="2">Accessory subunit of the mitochondrial membrane respiratory chain NADH dehydrogenase (Complex I), that is believed not to be involved in catalysis. Complex I functions in the transfer of electrons from NADH to the respiratory chain. The immediate electron acceptor for the enzyme is believed to be ubiquinone.</text>
</comment>
<keyword evidence="4" id="KW-1185">Reference proteome</keyword>
<dbReference type="Proteomes" id="UP000008983">
    <property type="component" value="Unassembled WGS sequence"/>
</dbReference>
<dbReference type="RefSeq" id="XP_004027195.1">
    <property type="nucleotide sequence ID" value="XM_004027146.1"/>
</dbReference>
<dbReference type="GO" id="GO:0045271">
    <property type="term" value="C:respiratory chain complex I"/>
    <property type="evidence" value="ECO:0007669"/>
    <property type="project" value="InterPro"/>
</dbReference>
<sequence>MGLWTWTISQMLTPKFFLHLKKEGFLKTWTRGHKGPGRHSHYVGSNRTEGYAKEVGEDEFGNRYYEDWDVDHKNQTRWVEYSDYFMLMWSNGDKIPNKWHGWLCHMYDDVPTRTGQSAFVKHHYLKQHKQNLSNTPLGYISQGAIMNPNRIKFIQGQINRSRQPWNTPQRGEGVFKGKKLIIQKKNNFIDYMATND</sequence>
<dbReference type="InParanoid" id="G0R3U3"/>
<dbReference type="OrthoDB" id="274641at2759"/>
<dbReference type="GeneID" id="14903930"/>
<dbReference type="Pfam" id="PF05071">
    <property type="entry name" value="NDUFA12"/>
    <property type="match status" value="1"/>
</dbReference>
<accession>G0R3U3</accession>
<protein>
    <recommendedName>
        <fullName evidence="2">NADH dehydrogenase [ubiquinone] 1 alpha subcomplex subunit 12</fullName>
    </recommendedName>
</protein>
<reference evidence="3 4" key="1">
    <citation type="submission" date="2011-07" db="EMBL/GenBank/DDBJ databases">
        <authorList>
            <person name="Coyne R."/>
            <person name="Brami D."/>
            <person name="Johnson J."/>
            <person name="Hostetler J."/>
            <person name="Hannick L."/>
            <person name="Clark T."/>
            <person name="Cassidy-Hanley D."/>
            <person name="Inman J."/>
        </authorList>
    </citation>
    <scope>NUCLEOTIDE SEQUENCE [LARGE SCALE GENOMIC DNA]</scope>
    <source>
        <strain evidence="3 4">G5</strain>
    </source>
</reference>
<dbReference type="EMBL" id="GL984313">
    <property type="protein sequence ID" value="EGR27850.1"/>
    <property type="molecule type" value="Genomic_DNA"/>
</dbReference>
<dbReference type="STRING" id="857967.G0R3U3"/>
<evidence type="ECO:0000313" key="4">
    <source>
        <dbReference type="Proteomes" id="UP000008983"/>
    </source>
</evidence>
<dbReference type="PANTHER" id="PTHR12910:SF2">
    <property type="entry name" value="NADH DEHYDROGENASE [UBIQUINONE] 1 ALPHA SUBCOMPLEX SUBUNIT 12"/>
    <property type="match status" value="1"/>
</dbReference>
<dbReference type="GO" id="GO:0006979">
    <property type="term" value="P:response to oxidative stress"/>
    <property type="evidence" value="ECO:0007669"/>
    <property type="project" value="TreeGrafter"/>
</dbReference>
<comment type="subcellular location">
    <subcellularLocation>
        <location evidence="2">Mitochondrion inner membrane</location>
        <topology evidence="2">Peripheral membrane protein</topology>
        <orientation evidence="2">Matrix side</orientation>
    </subcellularLocation>
</comment>
<evidence type="ECO:0000256" key="2">
    <source>
        <dbReference type="RuleBase" id="RU363103"/>
    </source>
</evidence>
<dbReference type="InterPro" id="IPR007763">
    <property type="entry name" value="NDUFA12"/>
</dbReference>